<reference evidence="1" key="1">
    <citation type="journal article" date="2014" name="Front. Microbiol.">
        <title>High frequency of phylogenetically diverse reductive dehalogenase-homologous genes in deep subseafloor sedimentary metagenomes.</title>
        <authorList>
            <person name="Kawai M."/>
            <person name="Futagami T."/>
            <person name="Toyoda A."/>
            <person name="Takaki Y."/>
            <person name="Nishi S."/>
            <person name="Hori S."/>
            <person name="Arai W."/>
            <person name="Tsubouchi T."/>
            <person name="Morono Y."/>
            <person name="Uchiyama I."/>
            <person name="Ito T."/>
            <person name="Fujiyama A."/>
            <person name="Inagaki F."/>
            <person name="Takami H."/>
        </authorList>
    </citation>
    <scope>NUCLEOTIDE SEQUENCE</scope>
    <source>
        <strain evidence="1">Expedition CK06-06</strain>
    </source>
</reference>
<sequence>ASIDLDMAIDYLFEFGVPVWSTLAYNYSDCKRTCGEKMLLRNRAKINAEIKVMKETASFFRAVGTRSEATQPKDLKPKVVIVLNFAVLKPGEFIANLAIGATGNCQVNRLMNVIFNNYKILLEKGIINEEVYKSLIEGTFIFDSKVMFHKNKDASTENKGDFDASQISGECGLLSEFKSLLNGSIPPVVIAMGKPAKRWLFSESIRNILLMKKIKFYFVCHPHYLYTSRAFNSVPGSATWFFRDCVVKSVERCGGFVQGATLDFTEQTESGRDGLTGLGLHLPSFGSTIAQKLEMNLYFLNRFFEINGHMRVPKEFPKMQGLYEFVAEMRHMILIDRLPPTELGDKLIATGFEEWSKPSEGFPNAPTHKWTEDEDRRILLNAQLAIGNKWNEIVLHLP</sequence>
<name>X0SIV7_9ZZZZ</name>
<comment type="caution">
    <text evidence="1">The sequence shown here is derived from an EMBL/GenBank/DDBJ whole genome shotgun (WGS) entry which is preliminary data.</text>
</comment>
<organism evidence="1">
    <name type="scientific">marine sediment metagenome</name>
    <dbReference type="NCBI Taxonomy" id="412755"/>
    <lineage>
        <taxon>unclassified sequences</taxon>
        <taxon>metagenomes</taxon>
        <taxon>ecological metagenomes</taxon>
    </lineage>
</organism>
<feature type="non-terminal residue" evidence="1">
    <location>
        <position position="398"/>
    </location>
</feature>
<evidence type="ECO:0000313" key="1">
    <source>
        <dbReference type="EMBL" id="GAF80978.1"/>
    </source>
</evidence>
<dbReference type="AlphaFoldDB" id="X0SIV7"/>
<accession>X0SIV7</accession>
<gene>
    <name evidence="1" type="ORF">S01H1_14050</name>
</gene>
<protein>
    <submittedName>
        <fullName evidence="1">Uncharacterized protein</fullName>
    </submittedName>
</protein>
<proteinExistence type="predicted"/>
<feature type="non-terminal residue" evidence="1">
    <location>
        <position position="1"/>
    </location>
</feature>
<dbReference type="EMBL" id="BARS01007286">
    <property type="protein sequence ID" value="GAF80978.1"/>
    <property type="molecule type" value="Genomic_DNA"/>
</dbReference>